<gene>
    <name evidence="2" type="ORF">ASPWEDRAFT_43530</name>
</gene>
<feature type="signal peptide" evidence="1">
    <location>
        <begin position="1"/>
        <end position="18"/>
    </location>
</feature>
<feature type="chain" id="PRO_5012589440" description="Dickkopf N-terminal cysteine-rich domain-containing protein" evidence="1">
    <location>
        <begin position="19"/>
        <end position="91"/>
    </location>
</feature>
<dbReference type="GeneID" id="63751893"/>
<keyword evidence="3" id="KW-1185">Reference proteome</keyword>
<evidence type="ECO:0000313" key="2">
    <source>
        <dbReference type="EMBL" id="OJJ33468.1"/>
    </source>
</evidence>
<dbReference type="Proteomes" id="UP000184383">
    <property type="component" value="Unassembled WGS sequence"/>
</dbReference>
<accession>A0A1L9RF17</accession>
<proteinExistence type="predicted"/>
<dbReference type="AlphaFoldDB" id="A0A1L9RF17"/>
<organism evidence="2 3">
    <name type="scientific">Aspergillus wentii DTO 134E9</name>
    <dbReference type="NCBI Taxonomy" id="1073089"/>
    <lineage>
        <taxon>Eukaryota</taxon>
        <taxon>Fungi</taxon>
        <taxon>Dikarya</taxon>
        <taxon>Ascomycota</taxon>
        <taxon>Pezizomycotina</taxon>
        <taxon>Eurotiomycetes</taxon>
        <taxon>Eurotiomycetidae</taxon>
        <taxon>Eurotiales</taxon>
        <taxon>Aspergillaceae</taxon>
        <taxon>Aspergillus</taxon>
        <taxon>Aspergillus subgen. Cremei</taxon>
    </lineage>
</organism>
<dbReference type="EMBL" id="KV878214">
    <property type="protein sequence ID" value="OJJ33468.1"/>
    <property type="molecule type" value="Genomic_DNA"/>
</dbReference>
<keyword evidence="1" id="KW-0732">Signal</keyword>
<dbReference type="VEuPathDB" id="FungiDB:ASPWEDRAFT_43530"/>
<sequence>MKIATSTLLLAVVGMASAAVVSTENVADKNTDANILMVGGEAAGCNGDADCPKDYHCSGNFCIGLLDPGVFCRGHIQCKSGRCDLKNHRCL</sequence>
<evidence type="ECO:0008006" key="4">
    <source>
        <dbReference type="Google" id="ProtNLM"/>
    </source>
</evidence>
<dbReference type="RefSeq" id="XP_040687145.1">
    <property type="nucleotide sequence ID" value="XM_040836045.1"/>
</dbReference>
<name>A0A1L9RF17_ASPWE</name>
<evidence type="ECO:0000313" key="3">
    <source>
        <dbReference type="Proteomes" id="UP000184383"/>
    </source>
</evidence>
<reference evidence="3" key="1">
    <citation type="journal article" date="2017" name="Genome Biol.">
        <title>Comparative genomics reveals high biological diversity and specific adaptations in the industrially and medically important fungal genus Aspergillus.</title>
        <authorList>
            <person name="de Vries R.P."/>
            <person name="Riley R."/>
            <person name="Wiebenga A."/>
            <person name="Aguilar-Osorio G."/>
            <person name="Amillis S."/>
            <person name="Uchima C.A."/>
            <person name="Anderluh G."/>
            <person name="Asadollahi M."/>
            <person name="Askin M."/>
            <person name="Barry K."/>
            <person name="Battaglia E."/>
            <person name="Bayram O."/>
            <person name="Benocci T."/>
            <person name="Braus-Stromeyer S.A."/>
            <person name="Caldana C."/>
            <person name="Canovas D."/>
            <person name="Cerqueira G.C."/>
            <person name="Chen F."/>
            <person name="Chen W."/>
            <person name="Choi C."/>
            <person name="Clum A."/>
            <person name="Dos Santos R.A."/>
            <person name="Damasio A.R."/>
            <person name="Diallinas G."/>
            <person name="Emri T."/>
            <person name="Fekete E."/>
            <person name="Flipphi M."/>
            <person name="Freyberg S."/>
            <person name="Gallo A."/>
            <person name="Gournas C."/>
            <person name="Habgood R."/>
            <person name="Hainaut M."/>
            <person name="Harispe M.L."/>
            <person name="Henrissat B."/>
            <person name="Hilden K.S."/>
            <person name="Hope R."/>
            <person name="Hossain A."/>
            <person name="Karabika E."/>
            <person name="Karaffa L."/>
            <person name="Karanyi Z."/>
            <person name="Krasevec N."/>
            <person name="Kuo A."/>
            <person name="Kusch H."/>
            <person name="LaButti K."/>
            <person name="Lagendijk E.L."/>
            <person name="Lapidus A."/>
            <person name="Levasseur A."/>
            <person name="Lindquist E."/>
            <person name="Lipzen A."/>
            <person name="Logrieco A.F."/>
            <person name="MacCabe A."/>
            <person name="Maekelae M.R."/>
            <person name="Malavazi I."/>
            <person name="Melin P."/>
            <person name="Meyer V."/>
            <person name="Mielnichuk N."/>
            <person name="Miskei M."/>
            <person name="Molnar A.P."/>
            <person name="Mule G."/>
            <person name="Ngan C.Y."/>
            <person name="Orejas M."/>
            <person name="Orosz E."/>
            <person name="Ouedraogo J.P."/>
            <person name="Overkamp K.M."/>
            <person name="Park H.-S."/>
            <person name="Perrone G."/>
            <person name="Piumi F."/>
            <person name="Punt P.J."/>
            <person name="Ram A.F."/>
            <person name="Ramon A."/>
            <person name="Rauscher S."/>
            <person name="Record E."/>
            <person name="Riano-Pachon D.M."/>
            <person name="Robert V."/>
            <person name="Roehrig J."/>
            <person name="Ruller R."/>
            <person name="Salamov A."/>
            <person name="Salih N.S."/>
            <person name="Samson R.A."/>
            <person name="Sandor E."/>
            <person name="Sanguinetti M."/>
            <person name="Schuetze T."/>
            <person name="Sepcic K."/>
            <person name="Shelest E."/>
            <person name="Sherlock G."/>
            <person name="Sophianopoulou V."/>
            <person name="Squina F.M."/>
            <person name="Sun H."/>
            <person name="Susca A."/>
            <person name="Todd R.B."/>
            <person name="Tsang A."/>
            <person name="Unkles S.E."/>
            <person name="van de Wiele N."/>
            <person name="van Rossen-Uffink D."/>
            <person name="Oliveira J.V."/>
            <person name="Vesth T.C."/>
            <person name="Visser J."/>
            <person name="Yu J.-H."/>
            <person name="Zhou M."/>
            <person name="Andersen M.R."/>
            <person name="Archer D.B."/>
            <person name="Baker S.E."/>
            <person name="Benoit I."/>
            <person name="Brakhage A.A."/>
            <person name="Braus G.H."/>
            <person name="Fischer R."/>
            <person name="Frisvad J.C."/>
            <person name="Goldman G.H."/>
            <person name="Houbraken J."/>
            <person name="Oakley B."/>
            <person name="Pocsi I."/>
            <person name="Scazzocchio C."/>
            <person name="Seiboth B."/>
            <person name="vanKuyk P.A."/>
            <person name="Wortman J."/>
            <person name="Dyer P.S."/>
            <person name="Grigoriev I.V."/>
        </authorList>
    </citation>
    <scope>NUCLEOTIDE SEQUENCE [LARGE SCALE GENOMIC DNA]</scope>
    <source>
        <strain evidence="3">DTO 134E9</strain>
    </source>
</reference>
<evidence type="ECO:0000256" key="1">
    <source>
        <dbReference type="SAM" id="SignalP"/>
    </source>
</evidence>
<protein>
    <recommendedName>
        <fullName evidence="4">Dickkopf N-terminal cysteine-rich domain-containing protein</fullName>
    </recommendedName>
</protein>